<evidence type="ECO:0000313" key="3">
    <source>
        <dbReference type="Proteomes" id="UP000324897"/>
    </source>
</evidence>
<keyword evidence="3" id="KW-1185">Reference proteome</keyword>
<feature type="compositionally biased region" description="Basic residues" evidence="1">
    <location>
        <begin position="1"/>
        <end position="15"/>
    </location>
</feature>
<comment type="caution">
    <text evidence="2">The sequence shown here is derived from an EMBL/GenBank/DDBJ whole genome shotgun (WGS) entry which is preliminary data.</text>
</comment>
<gene>
    <name evidence="2" type="ORF">EJB05_06748</name>
</gene>
<dbReference type="Proteomes" id="UP000324897">
    <property type="component" value="Chromosome 5"/>
</dbReference>
<name>A0A5J9WIH9_9POAL</name>
<dbReference type="AlphaFoldDB" id="A0A5J9WIH9"/>
<feature type="compositionally biased region" description="Basic residues" evidence="1">
    <location>
        <begin position="95"/>
        <end position="105"/>
    </location>
</feature>
<evidence type="ECO:0000256" key="1">
    <source>
        <dbReference type="SAM" id="MobiDB-lite"/>
    </source>
</evidence>
<feature type="region of interest" description="Disordered" evidence="1">
    <location>
        <begin position="1"/>
        <end position="165"/>
    </location>
</feature>
<accession>A0A5J9WIH9</accession>
<proteinExistence type="predicted"/>
<feature type="compositionally biased region" description="Basic residues" evidence="1">
    <location>
        <begin position="134"/>
        <end position="143"/>
    </location>
</feature>
<feature type="compositionally biased region" description="Polar residues" evidence="1">
    <location>
        <begin position="16"/>
        <end position="39"/>
    </location>
</feature>
<feature type="non-terminal residue" evidence="2">
    <location>
        <position position="1"/>
    </location>
</feature>
<protein>
    <submittedName>
        <fullName evidence="2">Uncharacterized protein</fullName>
    </submittedName>
</protein>
<dbReference type="Gramene" id="TVU47160">
    <property type="protein sequence ID" value="TVU47160"/>
    <property type="gene ID" value="EJB05_06748"/>
</dbReference>
<sequence>MPPRHGQNRNTRKIQRSTLQQRTNHTSNGVNNSRSSTRPSAPALRPDLANAEKRNEKRKEKKKKLSRKTNSSSHTTHLHRPPSPLRLAPSPSPRRNPRRSARRSWVHPIPARKLPAASIAAAAASSDPREACSRIRRATRARPQHAQLGIGSARSGGFPAGWSNL</sequence>
<organism evidence="2 3">
    <name type="scientific">Eragrostis curvula</name>
    <name type="common">weeping love grass</name>
    <dbReference type="NCBI Taxonomy" id="38414"/>
    <lineage>
        <taxon>Eukaryota</taxon>
        <taxon>Viridiplantae</taxon>
        <taxon>Streptophyta</taxon>
        <taxon>Embryophyta</taxon>
        <taxon>Tracheophyta</taxon>
        <taxon>Spermatophyta</taxon>
        <taxon>Magnoliopsida</taxon>
        <taxon>Liliopsida</taxon>
        <taxon>Poales</taxon>
        <taxon>Poaceae</taxon>
        <taxon>PACMAD clade</taxon>
        <taxon>Chloridoideae</taxon>
        <taxon>Eragrostideae</taxon>
        <taxon>Eragrostidinae</taxon>
        <taxon>Eragrostis</taxon>
    </lineage>
</organism>
<feature type="compositionally biased region" description="Low complexity" evidence="1">
    <location>
        <begin position="116"/>
        <end position="126"/>
    </location>
</feature>
<dbReference type="EMBL" id="RWGY01000004">
    <property type="protein sequence ID" value="TVU47160.1"/>
    <property type="molecule type" value="Genomic_DNA"/>
</dbReference>
<reference evidence="2 3" key="1">
    <citation type="journal article" date="2019" name="Sci. Rep.">
        <title>A high-quality genome of Eragrostis curvula grass provides insights into Poaceae evolution and supports new strategies to enhance forage quality.</title>
        <authorList>
            <person name="Carballo J."/>
            <person name="Santos B.A.C.M."/>
            <person name="Zappacosta D."/>
            <person name="Garbus I."/>
            <person name="Selva J.P."/>
            <person name="Gallo C.A."/>
            <person name="Diaz A."/>
            <person name="Albertini E."/>
            <person name="Caccamo M."/>
            <person name="Echenique V."/>
        </authorList>
    </citation>
    <scope>NUCLEOTIDE SEQUENCE [LARGE SCALE GENOMIC DNA]</scope>
    <source>
        <strain evidence="3">cv. Victoria</strain>
        <tissue evidence="2">Leaf</tissue>
    </source>
</reference>
<evidence type="ECO:0000313" key="2">
    <source>
        <dbReference type="EMBL" id="TVU47160.1"/>
    </source>
</evidence>